<dbReference type="InterPro" id="IPR005148">
    <property type="entry name" value="Arg-tRNA-synth_N"/>
</dbReference>
<feature type="transmembrane region" description="Helical" evidence="17">
    <location>
        <begin position="349"/>
        <end position="370"/>
    </location>
</feature>
<keyword evidence="9" id="KW-0648">Protein biosynthesis</keyword>
<dbReference type="SUPFAM" id="SSF55190">
    <property type="entry name" value="Arginyl-tRNA synthetase (ArgRS), N-terminal 'additional' domain"/>
    <property type="match status" value="1"/>
</dbReference>
<keyword evidence="13" id="KW-0030">Aminoacyl-tRNA synthetase</keyword>
<dbReference type="FunFam" id="3.40.50.620:FF:000058">
    <property type="entry name" value="Mitochondrial arginyl-tRNA synthetase"/>
    <property type="match status" value="1"/>
</dbReference>
<dbReference type="SUPFAM" id="SSF47323">
    <property type="entry name" value="Anticodon-binding domain of a subclass of class I aminoacyl-tRNA synthetases"/>
    <property type="match status" value="1"/>
</dbReference>
<dbReference type="HAMAP" id="MF_00123">
    <property type="entry name" value="Arg_tRNA_synth"/>
    <property type="match status" value="1"/>
</dbReference>
<protein>
    <recommendedName>
        <fullName evidence="3">arginine--tRNA ligase</fullName>
        <ecNumber evidence="3">6.1.1.19</ecNumber>
    </recommendedName>
    <alternativeName>
        <fullName evidence="14">Arginyl-tRNA synthetase</fullName>
    </alternativeName>
</protein>
<dbReference type="GO" id="GO:0005254">
    <property type="term" value="F:chloride channel activity"/>
    <property type="evidence" value="ECO:0007669"/>
    <property type="project" value="InterPro"/>
</dbReference>
<dbReference type="InterPro" id="IPR001278">
    <property type="entry name" value="Arg-tRNA-ligase"/>
</dbReference>
<keyword evidence="5" id="KW-0436">Ligase</keyword>
<keyword evidence="7" id="KW-0547">Nucleotide-binding</keyword>
<dbReference type="SMART" id="SM00836">
    <property type="entry name" value="DALR_1"/>
    <property type="match status" value="1"/>
</dbReference>
<evidence type="ECO:0000256" key="14">
    <source>
        <dbReference type="ARBA" id="ARBA00033033"/>
    </source>
</evidence>
<proteinExistence type="inferred from homology"/>
<evidence type="ECO:0000256" key="4">
    <source>
        <dbReference type="ARBA" id="ARBA00022448"/>
    </source>
</evidence>
<dbReference type="InterPro" id="IPR044669">
    <property type="entry name" value="YneE/VCCN1/2-like"/>
</dbReference>
<feature type="domain" description="Arginyl tRNA synthetase N-terminal" evidence="19">
    <location>
        <begin position="570"/>
        <end position="651"/>
    </location>
</feature>
<reference evidence="20" key="2">
    <citation type="submission" date="2021-03" db="EMBL/GenBank/DDBJ databases">
        <authorList>
            <person name="Alouane T."/>
            <person name="Langin T."/>
            <person name="Bonhomme L."/>
        </authorList>
    </citation>
    <scope>NUCLEOTIDE SEQUENCE</scope>
    <source>
        <strain evidence="20">MDC_Fg202</strain>
    </source>
</reference>
<keyword evidence="6 17" id="KW-0812">Transmembrane</keyword>
<dbReference type="SMART" id="SM01016">
    <property type="entry name" value="Arg_tRNA_synt_N"/>
    <property type="match status" value="1"/>
</dbReference>
<feature type="transmembrane region" description="Helical" evidence="17">
    <location>
        <begin position="376"/>
        <end position="395"/>
    </location>
</feature>
<comment type="subcellular location">
    <subcellularLocation>
        <location evidence="1">Membrane</location>
        <topology evidence="1">Multi-pass membrane protein</topology>
    </subcellularLocation>
</comment>
<evidence type="ECO:0000256" key="3">
    <source>
        <dbReference type="ARBA" id="ARBA00012837"/>
    </source>
</evidence>
<dbReference type="InterPro" id="IPR008909">
    <property type="entry name" value="DALR_anticod-bd"/>
</dbReference>
<dbReference type="Gene3D" id="3.30.1360.70">
    <property type="entry name" value="Arginyl tRNA synthetase N-terminal domain"/>
    <property type="match status" value="1"/>
</dbReference>
<evidence type="ECO:0000256" key="17">
    <source>
        <dbReference type="SAM" id="Phobius"/>
    </source>
</evidence>
<dbReference type="PRINTS" id="PR01038">
    <property type="entry name" value="TRNASYNTHARG"/>
</dbReference>
<evidence type="ECO:0000256" key="2">
    <source>
        <dbReference type="ARBA" id="ARBA00005594"/>
    </source>
</evidence>
<evidence type="ECO:0000256" key="9">
    <source>
        <dbReference type="ARBA" id="ARBA00022917"/>
    </source>
</evidence>
<reference evidence="21" key="1">
    <citation type="submission" date="2019-04" db="EMBL/GenBank/DDBJ databases">
        <authorList>
            <person name="Melise S."/>
            <person name="Noan J."/>
            <person name="Okalmin O."/>
        </authorList>
    </citation>
    <scope>NUCLEOTIDE SEQUENCE</scope>
    <source>
        <strain evidence="21">FN9</strain>
    </source>
</reference>
<dbReference type="InterPro" id="IPR009080">
    <property type="entry name" value="tRNAsynth_Ia_anticodon-bd"/>
</dbReference>
<keyword evidence="10 17" id="KW-1133">Transmembrane helix</keyword>
<keyword evidence="11" id="KW-0406">Ion transport</keyword>
<evidence type="ECO:0000256" key="8">
    <source>
        <dbReference type="ARBA" id="ARBA00022840"/>
    </source>
</evidence>
<dbReference type="GO" id="GO:0006420">
    <property type="term" value="P:arginyl-tRNA aminoacylation"/>
    <property type="evidence" value="ECO:0007669"/>
    <property type="project" value="InterPro"/>
</dbReference>
<comment type="similarity">
    <text evidence="2">Belongs to the class-I aminoacyl-tRNA synthetase family.</text>
</comment>
<feature type="region of interest" description="Disordered" evidence="16">
    <location>
        <begin position="1"/>
        <end position="46"/>
    </location>
</feature>
<accession>A0A4E9DTH3</accession>
<keyword evidence="4" id="KW-0813">Transport</keyword>
<dbReference type="InterPro" id="IPR014729">
    <property type="entry name" value="Rossmann-like_a/b/a_fold"/>
</dbReference>
<evidence type="ECO:0000256" key="12">
    <source>
        <dbReference type="ARBA" id="ARBA00023136"/>
    </source>
</evidence>
<dbReference type="EMBL" id="CAAKMV010000136">
    <property type="protein sequence ID" value="VIO58936.1"/>
    <property type="molecule type" value="Genomic_DNA"/>
</dbReference>
<dbReference type="Pfam" id="PF25539">
    <property type="entry name" value="Bestrophin_2"/>
    <property type="match status" value="1"/>
</dbReference>
<organism evidence="21">
    <name type="scientific">Gibberella zeae</name>
    <name type="common">Wheat head blight fungus</name>
    <name type="synonym">Fusarium graminearum</name>
    <dbReference type="NCBI Taxonomy" id="5518"/>
    <lineage>
        <taxon>Eukaryota</taxon>
        <taxon>Fungi</taxon>
        <taxon>Dikarya</taxon>
        <taxon>Ascomycota</taxon>
        <taxon>Pezizomycotina</taxon>
        <taxon>Sordariomycetes</taxon>
        <taxon>Hypocreomycetidae</taxon>
        <taxon>Hypocreales</taxon>
        <taxon>Nectriaceae</taxon>
        <taxon>Fusarium</taxon>
    </lineage>
</organism>
<dbReference type="Proteomes" id="UP000746612">
    <property type="component" value="Unassembled WGS sequence"/>
</dbReference>
<evidence type="ECO:0000313" key="21">
    <source>
        <dbReference type="EMBL" id="VIO58936.1"/>
    </source>
</evidence>
<name>A0A4E9DTH3_GIBZA</name>
<evidence type="ECO:0000256" key="15">
    <source>
        <dbReference type="ARBA" id="ARBA00049339"/>
    </source>
</evidence>
<dbReference type="GO" id="GO:0005524">
    <property type="term" value="F:ATP binding"/>
    <property type="evidence" value="ECO:0007669"/>
    <property type="project" value="UniProtKB-KW"/>
</dbReference>
<sequence length="1171" mass="131649">MGDNHSAASGHTATTAVNRPTIDTTAATQTQEKLDPTRLTSMDSSTAKRMHSLEIPLDNVRSPPSPAVGVNPALFRKQTSLDLDDYFTGPRDIQKHSKWPLVMQMHGSIMPKLIIPLIAIGAWSTAITVIHDHYPKIQVNSVLLTILGFVVGLSLSFRSSTAYERYAEGRRYWGTLTMASQTLGRVIWIHGKDVPDQDPRETILKKIGAMNLIVAFAVSLKHALRFEPYSAYPDMEHLIGHLNTFAKDATLADPDAGSMKKKNIFKSVGEYLGVSFAQSNPRKALKKTDKPLGNLPLEILSHLAVTIDRMVAQGQLDIPMQQTLAYNNLGLMNDCMTGCDRVLNTPLPIAYTIAISQITFIYIFVLPFQLVQTLEWITIPASIVAAYIIFGLLFIGQEIENPFGQDVNDLPLEIYCDQIAADLDVIASHDKREPDTFLLSHNSMPLYPVSTASPNAWMKRSDEKLRQVIKDKPNTMFEWRKEIARKKQSGAKFGTNDMMTPASLPLRRSLIQLSISSTHQSLHHPSSRYRHRHLYTMATDANALADQLQELGIDKVESYPNCHPDTNPVDIYRSHITSLLAPITGVDPSIIYPAIQWTQTLDKGDAILAVPALRVKGKKPGELAEEWASKFPESPLIEKPTASGPFISFFFKADKLTNMLLPTIRKQASSYGKSPYNGLRDPSDPNSGKKRMIVEFSSPNIAKPFHAGHLRSTIIGGFIASLHESAGWEVTRLNYLGDWGKQYGLLALAWEKWGDEEALKADPINHLFNLYVRINSDMSDEKSKIKEKQDAGEDVSALEAASLDEQARKYFRRMTDGDKEAVDLWRRFRDLSIVRYKKTYARLNIEYDEYCGESQVPEEDMKKAADILAEKGLTEDANGATLIDFSKHVAGKPGKSLEKVILRKKDGTALYLTRDISELLNRQEKYKFDKMIYVIASQQDLHLKQLFKTIELMGHEDIVKKCQHINFGMVLGMSTRKGTVKFLDDILRDVAEKMHEVMRKNETKYSQVENPEAVADILGISSVMVQDMSGKRINNYKFDMDVMTSFEGDTGPYLQYAHARLCSIRRKVNLSDEQLATADYSLLKEKHATDLVRLLSQWPDVVQNTLKTLEPTTILTYLFKMTHVLSSSYDHLRIVGSEDELQKARMGLYDAARIVLYNGMSLLGLSPVERM</sequence>
<keyword evidence="8" id="KW-0067">ATP-binding</keyword>
<evidence type="ECO:0000256" key="16">
    <source>
        <dbReference type="SAM" id="MobiDB-lite"/>
    </source>
</evidence>
<evidence type="ECO:0000259" key="19">
    <source>
        <dbReference type="SMART" id="SM01016"/>
    </source>
</evidence>
<dbReference type="CDD" id="cd07956">
    <property type="entry name" value="Anticodon_Ia_Arg"/>
    <property type="match status" value="1"/>
</dbReference>
<dbReference type="Pfam" id="PF00750">
    <property type="entry name" value="tRNA-synt_1d"/>
    <property type="match status" value="1"/>
</dbReference>
<evidence type="ECO:0000256" key="1">
    <source>
        <dbReference type="ARBA" id="ARBA00004141"/>
    </source>
</evidence>
<evidence type="ECO:0000256" key="5">
    <source>
        <dbReference type="ARBA" id="ARBA00022598"/>
    </source>
</evidence>
<comment type="catalytic activity">
    <reaction evidence="15">
        <text>tRNA(Arg) + L-arginine + ATP = L-arginyl-tRNA(Arg) + AMP + diphosphate</text>
        <dbReference type="Rhea" id="RHEA:20301"/>
        <dbReference type="Rhea" id="RHEA-COMP:9658"/>
        <dbReference type="Rhea" id="RHEA-COMP:9673"/>
        <dbReference type="ChEBI" id="CHEBI:30616"/>
        <dbReference type="ChEBI" id="CHEBI:32682"/>
        <dbReference type="ChEBI" id="CHEBI:33019"/>
        <dbReference type="ChEBI" id="CHEBI:78442"/>
        <dbReference type="ChEBI" id="CHEBI:78513"/>
        <dbReference type="ChEBI" id="CHEBI:456215"/>
        <dbReference type="EC" id="6.1.1.19"/>
    </reaction>
</comment>
<dbReference type="PROSITE" id="PS00178">
    <property type="entry name" value="AA_TRNA_LIGASE_I"/>
    <property type="match status" value="1"/>
</dbReference>
<evidence type="ECO:0000256" key="10">
    <source>
        <dbReference type="ARBA" id="ARBA00022989"/>
    </source>
</evidence>
<dbReference type="InterPro" id="IPR036695">
    <property type="entry name" value="Arg-tRNA-synth_N_sf"/>
</dbReference>
<dbReference type="EMBL" id="CAJPIJ010000159">
    <property type="protein sequence ID" value="CAG1996047.1"/>
    <property type="molecule type" value="Genomic_DNA"/>
</dbReference>
<feature type="compositionally biased region" description="Polar residues" evidence="16">
    <location>
        <begin position="17"/>
        <end position="31"/>
    </location>
</feature>
<dbReference type="PANTHER" id="PTHR11956">
    <property type="entry name" value="ARGINYL-TRNA SYNTHETASE"/>
    <property type="match status" value="1"/>
</dbReference>
<dbReference type="Pfam" id="PF03485">
    <property type="entry name" value="Arg_tRNA_synt_N"/>
    <property type="match status" value="1"/>
</dbReference>
<evidence type="ECO:0000259" key="18">
    <source>
        <dbReference type="SMART" id="SM00836"/>
    </source>
</evidence>
<dbReference type="EC" id="6.1.1.19" evidence="3"/>
<dbReference type="FunFam" id="3.30.1360.70:FF:000006">
    <property type="entry name" value="Arginyl-tRNA synthetase"/>
    <property type="match status" value="1"/>
</dbReference>
<dbReference type="InterPro" id="IPR001412">
    <property type="entry name" value="aa-tRNA-synth_I_CS"/>
</dbReference>
<dbReference type="AlphaFoldDB" id="A0A4E9DTH3"/>
<evidence type="ECO:0000256" key="6">
    <source>
        <dbReference type="ARBA" id="ARBA00022692"/>
    </source>
</evidence>
<evidence type="ECO:0000313" key="20">
    <source>
        <dbReference type="EMBL" id="CAG1996047.1"/>
    </source>
</evidence>
<keyword evidence="12 17" id="KW-0472">Membrane</keyword>
<evidence type="ECO:0000256" key="13">
    <source>
        <dbReference type="ARBA" id="ARBA00023146"/>
    </source>
</evidence>
<dbReference type="Gene3D" id="3.40.50.620">
    <property type="entry name" value="HUPs"/>
    <property type="match status" value="1"/>
</dbReference>
<dbReference type="CDD" id="cd00671">
    <property type="entry name" value="ArgRS_core"/>
    <property type="match status" value="1"/>
</dbReference>
<evidence type="ECO:0000256" key="7">
    <source>
        <dbReference type="ARBA" id="ARBA00022741"/>
    </source>
</evidence>
<feature type="compositionally biased region" description="Low complexity" evidence="16">
    <location>
        <begin position="1"/>
        <end position="16"/>
    </location>
</feature>
<dbReference type="SUPFAM" id="SSF52374">
    <property type="entry name" value="Nucleotidylyl transferase"/>
    <property type="match status" value="1"/>
</dbReference>
<dbReference type="GO" id="GO:0032543">
    <property type="term" value="P:mitochondrial translation"/>
    <property type="evidence" value="ECO:0007669"/>
    <property type="project" value="TreeGrafter"/>
</dbReference>
<dbReference type="NCBIfam" id="TIGR00456">
    <property type="entry name" value="argS"/>
    <property type="match status" value="1"/>
</dbReference>
<dbReference type="PANTHER" id="PTHR11956:SF11">
    <property type="entry name" value="ARGININE--TRNA LIGASE, MITOCHONDRIAL-RELATED"/>
    <property type="match status" value="1"/>
</dbReference>
<dbReference type="GO" id="GO:0005739">
    <property type="term" value="C:mitochondrion"/>
    <property type="evidence" value="ECO:0007669"/>
    <property type="project" value="TreeGrafter"/>
</dbReference>
<dbReference type="FunFam" id="1.10.730.10:FF:000006">
    <property type="entry name" value="Arginyl-tRNA synthetase 2, mitochondrial"/>
    <property type="match status" value="1"/>
</dbReference>
<dbReference type="GO" id="GO:0016020">
    <property type="term" value="C:membrane"/>
    <property type="evidence" value="ECO:0007669"/>
    <property type="project" value="UniProtKB-SubCell"/>
</dbReference>
<dbReference type="Gene3D" id="1.10.730.10">
    <property type="entry name" value="Isoleucyl-tRNA Synthetase, Domain 1"/>
    <property type="match status" value="1"/>
</dbReference>
<dbReference type="GO" id="GO:0004814">
    <property type="term" value="F:arginine-tRNA ligase activity"/>
    <property type="evidence" value="ECO:0007669"/>
    <property type="project" value="UniProtKB-EC"/>
</dbReference>
<evidence type="ECO:0000256" key="11">
    <source>
        <dbReference type="ARBA" id="ARBA00023065"/>
    </source>
</evidence>
<dbReference type="InterPro" id="IPR035684">
    <property type="entry name" value="ArgRS_core"/>
</dbReference>
<feature type="transmembrane region" description="Helical" evidence="17">
    <location>
        <begin position="137"/>
        <end position="157"/>
    </location>
</feature>
<feature type="transmembrane region" description="Helical" evidence="17">
    <location>
        <begin position="113"/>
        <end position="131"/>
    </location>
</feature>
<dbReference type="Pfam" id="PF05746">
    <property type="entry name" value="DALR_1"/>
    <property type="match status" value="1"/>
</dbReference>
<gene>
    <name evidence="21" type="ORF">FUG_LOCUS323953</name>
    <name evidence="20" type="ORF">MDCFG202_LOCUS409166</name>
</gene>
<feature type="domain" description="DALR anticodon binding" evidence="18">
    <location>
        <begin position="1054"/>
        <end position="1171"/>
    </location>
</feature>